<keyword evidence="3" id="KW-0067">ATP-binding</keyword>
<sequence>MMVTKVKSADLSGIYAYPVDVEVDLSGGLPSFNIVGLPDASVRESRDRIRSAIKNSRFDFPKSRITVNLAPADLKKESSRLDIAIALGMVIEQGKIKPVFPFDRCLFIGELSLDGSVRGVSGVLSTALYCKENSLKLFIPSENFCEANSVKGIEIYPYSSLLDLIAILTGEKENSNFVEECTDQEAKQDYEVLLEDIKGHIQPKRALIIACAGGHNMLMYGPPGSGKTMLAKAIPSILPEMNNRERIETTMIYSAGGRLREKGLIKIRPFRSPHHTISHVGLVGGGAKLLPGEVSYAHNGVLFLDEFPEFSRKTLEVLRQPMEDGVVTITRATGSVQFPAKFMLVAAMNPCPCGYYGSKERECICTPSKILNYRSRISGPILDRIDLIVNVPQIPLEKMREANLDNLTSKKAREMVSKAMEIQFKRNNCLNAYLNSKKIKQLCKLESDAEDLLLSAGKQNSFSSRTYTRVLKLARTIADLEGNEKIKVFHIAEALQFKLSDFLSENISYD</sequence>
<evidence type="ECO:0000256" key="3">
    <source>
        <dbReference type="ARBA" id="ARBA00022840"/>
    </source>
</evidence>
<dbReference type="InterPro" id="IPR025158">
    <property type="entry name" value="Mg_chelat-rel_C"/>
</dbReference>
<comment type="similarity">
    <text evidence="1">Belongs to the Mg-chelatase subunits D/I family. ComM subfamily.</text>
</comment>
<dbReference type="Pfam" id="PF13335">
    <property type="entry name" value="Mg_chelatase_C"/>
    <property type="match status" value="1"/>
</dbReference>
<dbReference type="Proteomes" id="UP000595564">
    <property type="component" value="Chromosome"/>
</dbReference>
<keyword evidence="2" id="KW-0547">Nucleotide-binding</keyword>
<dbReference type="PANTHER" id="PTHR32039:SF7">
    <property type="entry name" value="COMPETENCE PROTEIN COMM"/>
    <property type="match status" value="1"/>
</dbReference>
<proteinExistence type="inferred from homology"/>
<dbReference type="Gene3D" id="3.40.50.300">
    <property type="entry name" value="P-loop containing nucleotide triphosphate hydrolases"/>
    <property type="match status" value="1"/>
</dbReference>
<dbReference type="PRINTS" id="PR01657">
    <property type="entry name" value="MCMFAMILY"/>
</dbReference>
<name>A0A7R6SZG7_9BACT</name>
<dbReference type="InterPro" id="IPR014721">
    <property type="entry name" value="Ribsml_uS5_D2-typ_fold_subgr"/>
</dbReference>
<evidence type="ECO:0000256" key="1">
    <source>
        <dbReference type="ARBA" id="ARBA00006354"/>
    </source>
</evidence>
<evidence type="ECO:0000313" key="6">
    <source>
        <dbReference type="Proteomes" id="UP000595564"/>
    </source>
</evidence>
<dbReference type="InterPro" id="IPR000523">
    <property type="entry name" value="Mg_chelatse_chII-like_cat_dom"/>
</dbReference>
<dbReference type="SUPFAM" id="SSF54211">
    <property type="entry name" value="Ribosomal protein S5 domain 2-like"/>
    <property type="match status" value="1"/>
</dbReference>
<dbReference type="GO" id="GO:0005524">
    <property type="term" value="F:ATP binding"/>
    <property type="evidence" value="ECO:0007669"/>
    <property type="project" value="UniProtKB-KW"/>
</dbReference>
<reference evidence="5 6" key="1">
    <citation type="journal article" date="2012" name="Extremophiles">
        <title>Thermotomaculum hydrothermale gen. nov., sp. nov., a novel heterotrophic thermophile within the phylum Acidobacteria from a deep-sea hydrothermal vent chimney in the Southern Okinawa Trough.</title>
        <authorList>
            <person name="Izumi H."/>
            <person name="Nunoura T."/>
            <person name="Miyazaki M."/>
            <person name="Mino S."/>
            <person name="Toki T."/>
            <person name="Takai K."/>
            <person name="Sako Y."/>
            <person name="Sawabe T."/>
            <person name="Nakagawa S."/>
        </authorList>
    </citation>
    <scope>NUCLEOTIDE SEQUENCE [LARGE SCALE GENOMIC DNA]</scope>
    <source>
        <strain evidence="5 6">AC55</strain>
    </source>
</reference>
<dbReference type="InterPro" id="IPR003593">
    <property type="entry name" value="AAA+_ATPase"/>
</dbReference>
<evidence type="ECO:0000259" key="4">
    <source>
        <dbReference type="PROSITE" id="PS50051"/>
    </source>
</evidence>
<evidence type="ECO:0000256" key="2">
    <source>
        <dbReference type="ARBA" id="ARBA00022741"/>
    </source>
</evidence>
<dbReference type="KEGG" id="thyd:TTHT_2222"/>
<dbReference type="SUPFAM" id="SSF52540">
    <property type="entry name" value="P-loop containing nucleoside triphosphate hydrolases"/>
    <property type="match status" value="1"/>
</dbReference>
<dbReference type="AlphaFoldDB" id="A0A7R6SZG7"/>
<dbReference type="InterPro" id="IPR004482">
    <property type="entry name" value="Mg_chelat-rel"/>
</dbReference>
<accession>A0A7R6SZG7</accession>
<dbReference type="Pfam" id="PF01078">
    <property type="entry name" value="Mg_chelatase"/>
    <property type="match status" value="1"/>
</dbReference>
<dbReference type="Pfam" id="PF13541">
    <property type="entry name" value="ChlI"/>
    <property type="match status" value="1"/>
</dbReference>
<dbReference type="InterPro" id="IPR027417">
    <property type="entry name" value="P-loop_NTPase"/>
</dbReference>
<gene>
    <name evidence="5" type="primary">comM</name>
    <name evidence="5" type="ORF">TTHT_2222</name>
</gene>
<dbReference type="InterPro" id="IPR001208">
    <property type="entry name" value="MCM_dom"/>
</dbReference>
<dbReference type="Gene3D" id="3.30.230.10">
    <property type="match status" value="1"/>
</dbReference>
<dbReference type="InterPro" id="IPR045006">
    <property type="entry name" value="CHLI-like"/>
</dbReference>
<keyword evidence="6" id="KW-1185">Reference proteome</keyword>
<organism evidence="5 6">
    <name type="scientific">Thermotomaculum hydrothermale</name>
    <dbReference type="NCBI Taxonomy" id="981385"/>
    <lineage>
        <taxon>Bacteria</taxon>
        <taxon>Pseudomonadati</taxon>
        <taxon>Acidobacteriota</taxon>
        <taxon>Holophagae</taxon>
        <taxon>Thermotomaculales</taxon>
        <taxon>Thermotomaculaceae</taxon>
        <taxon>Thermotomaculum</taxon>
    </lineage>
</organism>
<dbReference type="PROSITE" id="PS50051">
    <property type="entry name" value="MCM_2"/>
    <property type="match status" value="1"/>
</dbReference>
<dbReference type="NCBIfam" id="TIGR00368">
    <property type="entry name" value="YifB family Mg chelatase-like AAA ATPase"/>
    <property type="match status" value="1"/>
</dbReference>
<dbReference type="PANTHER" id="PTHR32039">
    <property type="entry name" value="MAGNESIUM-CHELATASE SUBUNIT CHLI"/>
    <property type="match status" value="1"/>
</dbReference>
<protein>
    <submittedName>
        <fullName evidence="5">Magnesium chelatase family protein</fullName>
    </submittedName>
</protein>
<dbReference type="EMBL" id="AP017470">
    <property type="protein sequence ID" value="BBB33646.1"/>
    <property type="molecule type" value="Genomic_DNA"/>
</dbReference>
<dbReference type="InterPro" id="IPR020568">
    <property type="entry name" value="Ribosomal_Su5_D2-typ_SF"/>
</dbReference>
<dbReference type="GO" id="GO:0003677">
    <property type="term" value="F:DNA binding"/>
    <property type="evidence" value="ECO:0007669"/>
    <property type="project" value="InterPro"/>
</dbReference>
<dbReference type="SMART" id="SM00382">
    <property type="entry name" value="AAA"/>
    <property type="match status" value="1"/>
</dbReference>
<feature type="domain" description="MCM C-terminal AAA(+) ATPase" evidence="4">
    <location>
        <begin position="289"/>
        <end position="391"/>
    </location>
</feature>
<evidence type="ECO:0000313" key="5">
    <source>
        <dbReference type="EMBL" id="BBB33646.1"/>
    </source>
</evidence>